<protein>
    <submittedName>
        <fullName evidence="1">Uncharacterized protein</fullName>
    </submittedName>
</protein>
<dbReference type="AlphaFoldDB" id="A0A4Y2TJK9"/>
<gene>
    <name evidence="1" type="ORF">AVEN_88254_1</name>
</gene>
<proteinExistence type="predicted"/>
<evidence type="ECO:0000313" key="2">
    <source>
        <dbReference type="Proteomes" id="UP000499080"/>
    </source>
</evidence>
<dbReference type="EMBL" id="BGPR01028646">
    <property type="protein sequence ID" value="GBN99933.1"/>
    <property type="molecule type" value="Genomic_DNA"/>
</dbReference>
<keyword evidence="2" id="KW-1185">Reference proteome</keyword>
<comment type="caution">
    <text evidence="1">The sequence shown here is derived from an EMBL/GenBank/DDBJ whole genome shotgun (WGS) entry which is preliminary data.</text>
</comment>
<sequence length="92" mass="10569">MPFRRSSVIQRPLRHLNPAPLLSFPFLPCGAQRKFAFWLADRRYHKSTPGFLVTLSHCSTSPFTDVFSGSDTSHIPSRPFKQSLRMLDYISD</sequence>
<organism evidence="1 2">
    <name type="scientific">Araneus ventricosus</name>
    <name type="common">Orbweaver spider</name>
    <name type="synonym">Epeira ventricosa</name>
    <dbReference type="NCBI Taxonomy" id="182803"/>
    <lineage>
        <taxon>Eukaryota</taxon>
        <taxon>Metazoa</taxon>
        <taxon>Ecdysozoa</taxon>
        <taxon>Arthropoda</taxon>
        <taxon>Chelicerata</taxon>
        <taxon>Arachnida</taxon>
        <taxon>Araneae</taxon>
        <taxon>Araneomorphae</taxon>
        <taxon>Entelegynae</taxon>
        <taxon>Araneoidea</taxon>
        <taxon>Araneidae</taxon>
        <taxon>Araneus</taxon>
    </lineage>
</organism>
<accession>A0A4Y2TJK9</accession>
<reference evidence="1 2" key="1">
    <citation type="journal article" date="2019" name="Sci. Rep.">
        <title>Orb-weaving spider Araneus ventricosus genome elucidates the spidroin gene catalogue.</title>
        <authorList>
            <person name="Kono N."/>
            <person name="Nakamura H."/>
            <person name="Ohtoshi R."/>
            <person name="Moran D.A.P."/>
            <person name="Shinohara A."/>
            <person name="Yoshida Y."/>
            <person name="Fujiwara M."/>
            <person name="Mori M."/>
            <person name="Tomita M."/>
            <person name="Arakawa K."/>
        </authorList>
    </citation>
    <scope>NUCLEOTIDE SEQUENCE [LARGE SCALE GENOMIC DNA]</scope>
</reference>
<name>A0A4Y2TJK9_ARAVE</name>
<evidence type="ECO:0000313" key="1">
    <source>
        <dbReference type="EMBL" id="GBN99933.1"/>
    </source>
</evidence>
<dbReference type="Proteomes" id="UP000499080">
    <property type="component" value="Unassembled WGS sequence"/>
</dbReference>